<name>A0A8H4V595_9HYPO</name>
<feature type="compositionally biased region" description="Basic and acidic residues" evidence="1">
    <location>
        <begin position="196"/>
        <end position="205"/>
    </location>
</feature>
<dbReference type="EMBL" id="JAAVMX010000005">
    <property type="protein sequence ID" value="KAF4508429.1"/>
    <property type="molecule type" value="Genomic_DNA"/>
</dbReference>
<feature type="compositionally biased region" description="Polar residues" evidence="1">
    <location>
        <begin position="181"/>
        <end position="190"/>
    </location>
</feature>
<protein>
    <submittedName>
        <fullName evidence="2">Uncharacterized protein</fullName>
    </submittedName>
</protein>
<feature type="region of interest" description="Disordered" evidence="1">
    <location>
        <begin position="39"/>
        <end position="80"/>
    </location>
</feature>
<reference evidence="2 3" key="1">
    <citation type="journal article" date="2020" name="Genome Biol. Evol.">
        <title>A new high-quality draft genome assembly of the Chinese cordyceps Ophiocordyceps sinensis.</title>
        <authorList>
            <person name="Shu R."/>
            <person name="Zhang J."/>
            <person name="Meng Q."/>
            <person name="Zhang H."/>
            <person name="Zhou G."/>
            <person name="Li M."/>
            <person name="Wu P."/>
            <person name="Zhao Y."/>
            <person name="Chen C."/>
            <person name="Qin Q."/>
        </authorList>
    </citation>
    <scope>NUCLEOTIDE SEQUENCE [LARGE SCALE GENOMIC DNA]</scope>
    <source>
        <strain evidence="2 3">IOZ07</strain>
    </source>
</reference>
<sequence>MREAKTRVAAIVTRVVRLLSLKEGGKKMGGAAEQEWARQCGKKREEEQSQLGKANEVSTRGLRGVGSRTSARGGHSKIGARSGWDEGDIFAQQERDRVPIRRAWHGLVAPSGETGWVRSENENPKTGMATEALTDAGVLEWGGTRIIVLDDGYEACMYICTHDQPTAETPTGPGVEEAASGQAQVSQYPTTPIRPWSERPERPARAENFASRQLGKKKLLSEA</sequence>
<evidence type="ECO:0000313" key="2">
    <source>
        <dbReference type="EMBL" id="KAF4508429.1"/>
    </source>
</evidence>
<evidence type="ECO:0000256" key="1">
    <source>
        <dbReference type="SAM" id="MobiDB-lite"/>
    </source>
</evidence>
<comment type="caution">
    <text evidence="2">The sequence shown here is derived from an EMBL/GenBank/DDBJ whole genome shotgun (WGS) entry which is preliminary data.</text>
</comment>
<accession>A0A8H4V595</accession>
<gene>
    <name evidence="2" type="ORF">G6O67_004807</name>
</gene>
<organism evidence="2 3">
    <name type="scientific">Ophiocordyceps sinensis</name>
    <dbReference type="NCBI Taxonomy" id="72228"/>
    <lineage>
        <taxon>Eukaryota</taxon>
        <taxon>Fungi</taxon>
        <taxon>Dikarya</taxon>
        <taxon>Ascomycota</taxon>
        <taxon>Pezizomycotina</taxon>
        <taxon>Sordariomycetes</taxon>
        <taxon>Hypocreomycetidae</taxon>
        <taxon>Hypocreales</taxon>
        <taxon>Ophiocordycipitaceae</taxon>
        <taxon>Ophiocordyceps</taxon>
    </lineage>
</organism>
<dbReference type="AlphaFoldDB" id="A0A8H4V595"/>
<feature type="region of interest" description="Disordered" evidence="1">
    <location>
        <begin position="167"/>
        <end position="223"/>
    </location>
</feature>
<feature type="compositionally biased region" description="Basic residues" evidence="1">
    <location>
        <begin position="214"/>
        <end position="223"/>
    </location>
</feature>
<proteinExistence type="predicted"/>
<evidence type="ECO:0000313" key="3">
    <source>
        <dbReference type="Proteomes" id="UP000557566"/>
    </source>
</evidence>
<feature type="compositionally biased region" description="Polar residues" evidence="1">
    <location>
        <begin position="49"/>
        <end position="58"/>
    </location>
</feature>
<dbReference type="Proteomes" id="UP000557566">
    <property type="component" value="Unassembled WGS sequence"/>
</dbReference>
<keyword evidence="3" id="KW-1185">Reference proteome</keyword>